<dbReference type="Proteomes" id="UP001501844">
    <property type="component" value="Unassembled WGS sequence"/>
</dbReference>
<protein>
    <submittedName>
        <fullName evidence="1">Uncharacterized protein</fullName>
    </submittedName>
</protein>
<dbReference type="EMBL" id="BAABGX010000001">
    <property type="protein sequence ID" value="GAA4295717.1"/>
    <property type="molecule type" value="Genomic_DNA"/>
</dbReference>
<keyword evidence="2" id="KW-1185">Reference proteome</keyword>
<evidence type="ECO:0000313" key="1">
    <source>
        <dbReference type="EMBL" id="GAA4295717.1"/>
    </source>
</evidence>
<dbReference type="RefSeq" id="WP_345161393.1">
    <property type="nucleotide sequence ID" value="NZ_BAABGX010000001.1"/>
</dbReference>
<comment type="caution">
    <text evidence="1">The sequence shown here is derived from an EMBL/GenBank/DDBJ whole genome shotgun (WGS) entry which is preliminary data.</text>
</comment>
<reference evidence="2" key="1">
    <citation type="journal article" date="2019" name="Int. J. Syst. Evol. Microbiol.">
        <title>The Global Catalogue of Microorganisms (GCM) 10K type strain sequencing project: providing services to taxonomists for standard genome sequencing and annotation.</title>
        <authorList>
            <consortium name="The Broad Institute Genomics Platform"/>
            <consortium name="The Broad Institute Genome Sequencing Center for Infectious Disease"/>
            <person name="Wu L."/>
            <person name="Ma J."/>
        </authorList>
    </citation>
    <scope>NUCLEOTIDE SEQUENCE [LARGE SCALE GENOMIC DNA]</scope>
    <source>
        <strain evidence="2">JCM 17917</strain>
    </source>
</reference>
<accession>A0ABP8F5Q4</accession>
<proteinExistence type="predicted"/>
<name>A0ABP8F5Q4_9BACT</name>
<evidence type="ECO:0000313" key="2">
    <source>
        <dbReference type="Proteomes" id="UP001501844"/>
    </source>
</evidence>
<organism evidence="1 2">
    <name type="scientific">Nibribacter koreensis</name>
    <dbReference type="NCBI Taxonomy" id="1084519"/>
    <lineage>
        <taxon>Bacteria</taxon>
        <taxon>Pseudomonadati</taxon>
        <taxon>Bacteroidota</taxon>
        <taxon>Cytophagia</taxon>
        <taxon>Cytophagales</taxon>
        <taxon>Hymenobacteraceae</taxon>
        <taxon>Nibribacter</taxon>
    </lineage>
</organism>
<sequence>MNNENPLLQISQLVESTAAMVALHSRRLEVYLKSTYDPMEVRQKRINHVRELESLHQKLVSVRHLLPQSLLSELLTIHALFMEDPELTGAIVEIRRKGVAFVPSKAGRTTLTITLY</sequence>
<gene>
    <name evidence="1" type="ORF">GCM10023183_01840</name>
</gene>